<dbReference type="AlphaFoldDB" id="A0A1M5YLG0"/>
<gene>
    <name evidence="1" type="ORF">SAMN02745124_04171</name>
</gene>
<keyword evidence="1" id="KW-0808">Transferase</keyword>
<protein>
    <submittedName>
        <fullName evidence="1">Uncharacterized nucleotidyltransferase</fullName>
    </submittedName>
</protein>
<dbReference type="InterPro" id="IPR039498">
    <property type="entry name" value="NTP_transf_5"/>
</dbReference>
<accession>A0A1M5YLG0</accession>
<evidence type="ECO:0000313" key="1">
    <source>
        <dbReference type="EMBL" id="SHI12728.1"/>
    </source>
</evidence>
<organism evidence="1 2">
    <name type="scientific">Desulfofustis glycolicus DSM 9705</name>
    <dbReference type="NCBI Taxonomy" id="1121409"/>
    <lineage>
        <taxon>Bacteria</taxon>
        <taxon>Pseudomonadati</taxon>
        <taxon>Thermodesulfobacteriota</taxon>
        <taxon>Desulfobulbia</taxon>
        <taxon>Desulfobulbales</taxon>
        <taxon>Desulfocapsaceae</taxon>
        <taxon>Desulfofustis</taxon>
    </lineage>
</organism>
<proteinExistence type="predicted"/>
<evidence type="ECO:0000313" key="2">
    <source>
        <dbReference type="Proteomes" id="UP000184139"/>
    </source>
</evidence>
<sequence length="345" mass="40076">MNASKTNYIEAKNNVYFFQNLALAPLRDDSSKNAVIERLRRLDDTTRQRFLLFLLENGLACSWVEALTREVVDTIWQAKDSNLLFEEQKKFKPVYLKQIKTLLKVSHALDRAGIAHAYFKGVHTREVVYTNPTARQAGDLDLLIEKKSRTEVIDILTSAGFSNHSSAENLTHELTLSKDQTFIDLHWHILRPGRVSRMLTTDLLARRIKADGYWSLADDDHLFVLLVHPVFSKYSSMTQTGMLRFLDILYWLQKKTIDWDYLIALLDQAEIRSAAWITFEYMKYIKCISDKTISGHVLQKLQPGKTKSYYLRRWIASDLAARLERYPFIVKICFTLHGPRLGQTR</sequence>
<reference evidence="1 2" key="1">
    <citation type="submission" date="2016-11" db="EMBL/GenBank/DDBJ databases">
        <authorList>
            <person name="Jaros S."/>
            <person name="Januszkiewicz K."/>
            <person name="Wedrychowicz H."/>
        </authorList>
    </citation>
    <scope>NUCLEOTIDE SEQUENCE [LARGE SCALE GENOMIC DNA]</scope>
    <source>
        <strain evidence="1 2">DSM 9705</strain>
    </source>
</reference>
<dbReference type="RefSeq" id="WP_073379143.1">
    <property type="nucleotide sequence ID" value="NZ_FQXS01000042.1"/>
</dbReference>
<dbReference type="Gene3D" id="3.30.460.40">
    <property type="match status" value="1"/>
</dbReference>
<dbReference type="OrthoDB" id="5366220at2"/>
<dbReference type="Pfam" id="PF14907">
    <property type="entry name" value="NTP_transf_5"/>
    <property type="match status" value="1"/>
</dbReference>
<dbReference type="Proteomes" id="UP000184139">
    <property type="component" value="Unassembled WGS sequence"/>
</dbReference>
<dbReference type="EMBL" id="FQXS01000042">
    <property type="protein sequence ID" value="SHI12728.1"/>
    <property type="molecule type" value="Genomic_DNA"/>
</dbReference>
<keyword evidence="2" id="KW-1185">Reference proteome</keyword>
<dbReference type="GO" id="GO:0016740">
    <property type="term" value="F:transferase activity"/>
    <property type="evidence" value="ECO:0007669"/>
    <property type="project" value="UniProtKB-KW"/>
</dbReference>
<name>A0A1M5YLG0_9BACT</name>